<evidence type="ECO:0000313" key="1">
    <source>
        <dbReference type="EMBL" id="CEL09210.1"/>
    </source>
</evidence>
<proteinExistence type="predicted"/>
<gene>
    <name evidence="1" type="ORF">ASPCAL12349</name>
</gene>
<dbReference type="Proteomes" id="UP000054771">
    <property type="component" value="Unassembled WGS sequence"/>
</dbReference>
<dbReference type="AlphaFoldDB" id="A0A0U5CFM3"/>
<organism evidence="1 2">
    <name type="scientific">Aspergillus calidoustus</name>
    <dbReference type="NCBI Taxonomy" id="454130"/>
    <lineage>
        <taxon>Eukaryota</taxon>
        <taxon>Fungi</taxon>
        <taxon>Dikarya</taxon>
        <taxon>Ascomycota</taxon>
        <taxon>Pezizomycotina</taxon>
        <taxon>Eurotiomycetes</taxon>
        <taxon>Eurotiomycetidae</taxon>
        <taxon>Eurotiales</taxon>
        <taxon>Aspergillaceae</taxon>
        <taxon>Aspergillus</taxon>
        <taxon>Aspergillus subgen. Nidulantes</taxon>
    </lineage>
</organism>
<evidence type="ECO:0000313" key="2">
    <source>
        <dbReference type="Proteomes" id="UP000054771"/>
    </source>
</evidence>
<name>A0A0U5CFM3_ASPCI</name>
<dbReference type="OrthoDB" id="5304415at2759"/>
<dbReference type="STRING" id="454130.A0A0U5CFM3"/>
<keyword evidence="2" id="KW-1185">Reference proteome</keyword>
<dbReference type="EMBL" id="CDMC01000013">
    <property type="protein sequence ID" value="CEL09210.1"/>
    <property type="molecule type" value="Genomic_DNA"/>
</dbReference>
<reference evidence="2" key="1">
    <citation type="journal article" date="2016" name="Genome Announc.">
        <title>Draft genome sequences of fungus Aspergillus calidoustus.</title>
        <authorList>
            <person name="Horn F."/>
            <person name="Linde J."/>
            <person name="Mattern D.J."/>
            <person name="Walther G."/>
            <person name="Guthke R."/>
            <person name="Scherlach K."/>
            <person name="Martin K."/>
            <person name="Brakhage A.A."/>
            <person name="Petzke L."/>
            <person name="Valiante V."/>
        </authorList>
    </citation>
    <scope>NUCLEOTIDE SEQUENCE [LARGE SCALE GENOMIC DNA]</scope>
    <source>
        <strain evidence="2">SF006504</strain>
    </source>
</reference>
<dbReference type="OMA" id="ATLIGYH"/>
<protein>
    <submittedName>
        <fullName evidence="1">Uncharacterized protein</fullName>
    </submittedName>
</protein>
<accession>A0A0U5CFM3</accession>
<sequence>MSFQLSLELTNLIGPVAKSVLRLASLGTLQDINRSGSDGLTELRLASLLGQNRVAEYMRENFRNIVAQSRQHSFPGLLEAAGQLFLEAGAGPTVRQAITNPNPAWLSMVIQVSTPAFAHEAQSLAQAVAAVSAEGLREHSGESALDYVSVLGVINACQEQTAEFPWVGFFERTEQQICKSIGNAPQRRLRRERKRRIDATARSAAIERAKDRSLPFPILKALVVHLASIQDLPEHRNLHLRTNRGLSTIVVWCHYVLGIGVSVEISGSTVVFGDNPRIFVEDCGVYPASATVLDALEEHEPLFQLSQAEEDPVLEGEDRALARGFLKQALRRFGVSEASILVQANWAAASCMNLLSSSREPEFGPLRVTSMTSQVRDNIFNSISFLFDIPTRDLSKVKHGKKCPNTRQVSWSSIMVVILAFARIQRLPDCETIPLSLKAFSKIGGHKHPLGMQKTHDIGTIPDTMDCFDIISQLLLGSQYSADYVANSVLVSAQGWSIYLYSLAAVDVSDISPGVIHVSLGVPSRNGERKARIVDGPTDVPMAYGEVLDDTEIPIVFWPGISTSRLSATLIGYHGRDAFSAVQVYQWDADGTRNETRKWRLGLRDKQDMSLKFSIISDCPCEGYYDVRWGAEWIDRVVRAGTVDREDGQGYSRVIQRYSKTRVSSSERVFTAGMEPSTGSVSPPEQGWFFFVTENAAARWLALDGLDQLNGNDAGFRGVVRGNNCCIECACRAISDRNFVLL</sequence>